<dbReference type="Proteomes" id="UP000269945">
    <property type="component" value="Unassembled WGS sequence"/>
</dbReference>
<feature type="non-terminal residue" evidence="1">
    <location>
        <position position="1"/>
    </location>
</feature>
<organism evidence="1 2">
    <name type="scientific">Gulo gulo</name>
    <name type="common">Wolverine</name>
    <name type="synonym">Gluton</name>
    <dbReference type="NCBI Taxonomy" id="48420"/>
    <lineage>
        <taxon>Eukaryota</taxon>
        <taxon>Metazoa</taxon>
        <taxon>Chordata</taxon>
        <taxon>Craniata</taxon>
        <taxon>Vertebrata</taxon>
        <taxon>Euteleostomi</taxon>
        <taxon>Mammalia</taxon>
        <taxon>Eutheria</taxon>
        <taxon>Laurasiatheria</taxon>
        <taxon>Carnivora</taxon>
        <taxon>Caniformia</taxon>
        <taxon>Musteloidea</taxon>
        <taxon>Mustelidae</taxon>
        <taxon>Guloninae</taxon>
        <taxon>Gulo</taxon>
    </lineage>
</organism>
<dbReference type="EMBL" id="CYRY02004035">
    <property type="protein sequence ID" value="VCW68571.1"/>
    <property type="molecule type" value="Genomic_DNA"/>
</dbReference>
<name>A0A9X9LI13_GULGU</name>
<evidence type="ECO:0000313" key="2">
    <source>
        <dbReference type="Proteomes" id="UP000269945"/>
    </source>
</evidence>
<reference evidence="1 2" key="1">
    <citation type="submission" date="2018-10" db="EMBL/GenBank/DDBJ databases">
        <authorList>
            <person name="Ekblom R."/>
            <person name="Jareborg N."/>
        </authorList>
    </citation>
    <scope>NUCLEOTIDE SEQUENCE [LARGE SCALE GENOMIC DNA]</scope>
    <source>
        <tissue evidence="1">Muscle</tissue>
    </source>
</reference>
<gene>
    <name evidence="1" type="ORF">BN2614_LOCUS3</name>
</gene>
<sequence>VTQLLESLNRVVEEGNLFDPARPSLGSELEALRQHLEALRSGPDLWESHLDRPTVSSFSLGSVARDPRELWRFLMQNLSLPNSTAQALLAARVDLPE</sequence>
<evidence type="ECO:0000313" key="1">
    <source>
        <dbReference type="EMBL" id="VCW68571.1"/>
    </source>
</evidence>
<protein>
    <submittedName>
        <fullName evidence="1">Uncharacterized protein</fullName>
    </submittedName>
</protein>
<comment type="caution">
    <text evidence="1">The sequence shown here is derived from an EMBL/GenBank/DDBJ whole genome shotgun (WGS) entry which is preliminary data.</text>
</comment>
<keyword evidence="2" id="KW-1185">Reference proteome</keyword>
<proteinExistence type="predicted"/>
<dbReference type="AlphaFoldDB" id="A0A9X9LI13"/>
<feature type="non-terminal residue" evidence="1">
    <location>
        <position position="97"/>
    </location>
</feature>
<accession>A0A9X9LI13</accession>